<dbReference type="HAMAP" id="MF_00454">
    <property type="entry name" value="FluC"/>
    <property type="match status" value="1"/>
</dbReference>
<evidence type="ECO:0000256" key="3">
    <source>
        <dbReference type="ARBA" id="ARBA00022519"/>
    </source>
</evidence>
<evidence type="ECO:0000256" key="5">
    <source>
        <dbReference type="ARBA" id="ARBA00022989"/>
    </source>
</evidence>
<evidence type="ECO:0000256" key="4">
    <source>
        <dbReference type="ARBA" id="ARBA00022692"/>
    </source>
</evidence>
<dbReference type="PANTHER" id="PTHR28259:SF1">
    <property type="entry name" value="FLUORIDE EXPORT PROTEIN 1-RELATED"/>
    <property type="match status" value="1"/>
</dbReference>
<evidence type="ECO:0000313" key="12">
    <source>
        <dbReference type="EMBL" id="PKD42454.1"/>
    </source>
</evidence>
<accession>A0A2N0VE32</accession>
<keyword evidence="3" id="KW-0997">Cell inner membrane</keyword>
<dbReference type="InterPro" id="IPR003691">
    <property type="entry name" value="FluC"/>
</dbReference>
<keyword evidence="8 11" id="KW-0407">Ion channel</keyword>
<keyword evidence="2 11" id="KW-1003">Cell membrane</keyword>
<keyword evidence="6 11" id="KW-0406">Ion transport</keyword>
<evidence type="ECO:0000256" key="1">
    <source>
        <dbReference type="ARBA" id="ARBA00004651"/>
    </source>
</evidence>
<comment type="caution">
    <text evidence="12">The sequence shown here is derived from an EMBL/GenBank/DDBJ whole genome shotgun (WGS) entry which is preliminary data.</text>
</comment>
<keyword evidence="5 11" id="KW-1133">Transmembrane helix</keyword>
<dbReference type="EMBL" id="PISP01000006">
    <property type="protein sequence ID" value="PKD42454.1"/>
    <property type="molecule type" value="Genomic_DNA"/>
</dbReference>
<evidence type="ECO:0000256" key="6">
    <source>
        <dbReference type="ARBA" id="ARBA00023065"/>
    </source>
</evidence>
<keyword evidence="11" id="KW-0915">Sodium</keyword>
<dbReference type="Proteomes" id="UP000233398">
    <property type="component" value="Unassembled WGS sequence"/>
</dbReference>
<comment type="activity regulation">
    <text evidence="11">Na(+) is not transported, but it plays an essential structural role and its presence is essential for fluoride channel function.</text>
</comment>
<evidence type="ECO:0000256" key="8">
    <source>
        <dbReference type="ARBA" id="ARBA00023303"/>
    </source>
</evidence>
<protein>
    <recommendedName>
        <fullName evidence="11">Fluoride-specific ion channel FluC</fullName>
    </recommendedName>
</protein>
<dbReference type="OrthoDB" id="9815830at2"/>
<dbReference type="Pfam" id="PF02537">
    <property type="entry name" value="CRCB"/>
    <property type="match status" value="1"/>
</dbReference>
<dbReference type="AlphaFoldDB" id="A0A2N0VE32"/>
<gene>
    <name evidence="11" type="primary">fluC</name>
    <name evidence="11" type="synonym">crcB</name>
    <name evidence="12" type="ORF">CWD77_13630</name>
</gene>
<evidence type="ECO:0000256" key="2">
    <source>
        <dbReference type="ARBA" id="ARBA00022475"/>
    </source>
</evidence>
<evidence type="ECO:0000256" key="9">
    <source>
        <dbReference type="ARBA" id="ARBA00035120"/>
    </source>
</evidence>
<dbReference type="GO" id="GO:0140114">
    <property type="term" value="P:cellular detoxification of fluoride"/>
    <property type="evidence" value="ECO:0007669"/>
    <property type="project" value="UniProtKB-UniRule"/>
</dbReference>
<comment type="subcellular location">
    <subcellularLocation>
        <location evidence="1 11">Cell membrane</location>
        <topology evidence="1 11">Multi-pass membrane protein</topology>
    </subcellularLocation>
</comment>
<dbReference type="GO" id="GO:0005886">
    <property type="term" value="C:plasma membrane"/>
    <property type="evidence" value="ECO:0007669"/>
    <property type="project" value="UniProtKB-SubCell"/>
</dbReference>
<evidence type="ECO:0000256" key="11">
    <source>
        <dbReference type="HAMAP-Rule" id="MF_00454"/>
    </source>
</evidence>
<evidence type="ECO:0000256" key="10">
    <source>
        <dbReference type="ARBA" id="ARBA00035585"/>
    </source>
</evidence>
<keyword evidence="7 11" id="KW-0472">Membrane</keyword>
<keyword evidence="11" id="KW-0813">Transport</keyword>
<feature type="transmembrane region" description="Helical" evidence="11">
    <location>
        <begin position="35"/>
        <end position="61"/>
    </location>
</feature>
<feature type="binding site" evidence="11">
    <location>
        <position position="79"/>
    </location>
    <ligand>
        <name>Na(+)</name>
        <dbReference type="ChEBI" id="CHEBI:29101"/>
        <note>structural</note>
    </ligand>
</feature>
<evidence type="ECO:0000256" key="7">
    <source>
        <dbReference type="ARBA" id="ARBA00023136"/>
    </source>
</evidence>
<keyword evidence="4 11" id="KW-0812">Transmembrane</keyword>
<feature type="transmembrane region" description="Helical" evidence="11">
    <location>
        <begin position="6"/>
        <end position="23"/>
    </location>
</feature>
<feature type="binding site" evidence="11">
    <location>
        <position position="82"/>
    </location>
    <ligand>
        <name>Na(+)</name>
        <dbReference type="ChEBI" id="CHEBI:29101"/>
        <note>structural</note>
    </ligand>
</feature>
<reference evidence="12 13" key="1">
    <citation type="submission" date="2017-11" db="EMBL/GenBank/DDBJ databases">
        <title>Rhodohalobacter 15182 sp. nov., isolated from a salt lake.</title>
        <authorList>
            <person name="Han S."/>
        </authorList>
    </citation>
    <scope>NUCLEOTIDE SEQUENCE [LARGE SCALE GENOMIC DNA]</scope>
    <source>
        <strain evidence="12 13">15182</strain>
    </source>
</reference>
<feature type="transmembrane region" description="Helical" evidence="11">
    <location>
        <begin position="73"/>
        <end position="92"/>
    </location>
</feature>
<proteinExistence type="inferred from homology"/>
<name>A0A2N0VE32_9BACT</name>
<feature type="transmembrane region" description="Helical" evidence="11">
    <location>
        <begin position="104"/>
        <end position="123"/>
    </location>
</feature>
<dbReference type="GO" id="GO:0046872">
    <property type="term" value="F:metal ion binding"/>
    <property type="evidence" value="ECO:0007669"/>
    <property type="project" value="UniProtKB-KW"/>
</dbReference>
<evidence type="ECO:0000313" key="13">
    <source>
        <dbReference type="Proteomes" id="UP000233398"/>
    </source>
</evidence>
<keyword evidence="13" id="KW-1185">Reference proteome</keyword>
<sequence>MRTLLKLLLIAAGGAIGASLRFLTSLAAQKISKRITFLTGTVFVNSIGCLAAGVFTAWISISNPFGSDITSMLSIGVLGSYTTFSTFSLEVFQRLDKPLRELLSYLFVQLVVAVSLVFAGYSFTMQWFGGAA</sequence>
<comment type="similarity">
    <text evidence="9 11">Belongs to the fluoride channel Fluc/FEX (TC 1.A.43) family.</text>
</comment>
<keyword evidence="11" id="KW-0479">Metal-binding</keyword>
<dbReference type="GO" id="GO:0062054">
    <property type="term" value="F:fluoride channel activity"/>
    <property type="evidence" value="ECO:0007669"/>
    <property type="project" value="UniProtKB-UniRule"/>
</dbReference>
<dbReference type="PANTHER" id="PTHR28259">
    <property type="entry name" value="FLUORIDE EXPORT PROTEIN 1-RELATED"/>
    <property type="match status" value="1"/>
</dbReference>
<organism evidence="12 13">
    <name type="scientific">Rhodohalobacter barkolensis</name>
    <dbReference type="NCBI Taxonomy" id="2053187"/>
    <lineage>
        <taxon>Bacteria</taxon>
        <taxon>Pseudomonadati</taxon>
        <taxon>Balneolota</taxon>
        <taxon>Balneolia</taxon>
        <taxon>Balneolales</taxon>
        <taxon>Balneolaceae</taxon>
        <taxon>Rhodohalobacter</taxon>
    </lineage>
</organism>
<comment type="catalytic activity">
    <reaction evidence="10">
        <text>fluoride(in) = fluoride(out)</text>
        <dbReference type="Rhea" id="RHEA:76159"/>
        <dbReference type="ChEBI" id="CHEBI:17051"/>
    </reaction>
    <physiologicalReaction direction="left-to-right" evidence="10">
        <dbReference type="Rhea" id="RHEA:76160"/>
    </physiologicalReaction>
</comment>
<comment type="function">
    <text evidence="11">Fluoride-specific ion channel. Important for reducing fluoride concentration in the cell, thus reducing its toxicity.</text>
</comment>